<protein>
    <submittedName>
        <fullName evidence="2">Uncharacterized protein</fullName>
    </submittedName>
</protein>
<proteinExistence type="predicted"/>
<feature type="compositionally biased region" description="Basic residues" evidence="1">
    <location>
        <begin position="45"/>
        <end position="56"/>
    </location>
</feature>
<sequence>MGDSPLIIPNDSAGTGGGRKLPRSTTPDPEPCKVMVRAHTVAIFRRRPCRATRPRRNSPEPPRSYFFGQGSSEGDKNNKNITDPHNIKSRELRTQSQRLPSKPAVKNRLR</sequence>
<dbReference type="Proteomes" id="UP000719412">
    <property type="component" value="Unassembled WGS sequence"/>
</dbReference>
<evidence type="ECO:0000313" key="2">
    <source>
        <dbReference type="EMBL" id="KAH0818037.1"/>
    </source>
</evidence>
<reference evidence="2" key="2">
    <citation type="submission" date="2021-08" db="EMBL/GenBank/DDBJ databases">
        <authorList>
            <person name="Eriksson T."/>
        </authorList>
    </citation>
    <scope>NUCLEOTIDE SEQUENCE</scope>
    <source>
        <strain evidence="2">Stoneville</strain>
        <tissue evidence="2">Whole head</tissue>
    </source>
</reference>
<feature type="region of interest" description="Disordered" evidence="1">
    <location>
        <begin position="45"/>
        <end position="110"/>
    </location>
</feature>
<name>A0A8J6HPJ3_TENMO</name>
<accession>A0A8J6HPJ3</accession>
<keyword evidence="3" id="KW-1185">Reference proteome</keyword>
<evidence type="ECO:0000256" key="1">
    <source>
        <dbReference type="SAM" id="MobiDB-lite"/>
    </source>
</evidence>
<reference evidence="2" key="1">
    <citation type="journal article" date="2020" name="J Insects Food Feed">
        <title>The yellow mealworm (Tenebrio molitor) genome: a resource for the emerging insects as food and feed industry.</title>
        <authorList>
            <person name="Eriksson T."/>
            <person name="Andere A."/>
            <person name="Kelstrup H."/>
            <person name="Emery V."/>
            <person name="Picard C."/>
        </authorList>
    </citation>
    <scope>NUCLEOTIDE SEQUENCE</scope>
    <source>
        <strain evidence="2">Stoneville</strain>
        <tissue evidence="2">Whole head</tissue>
    </source>
</reference>
<gene>
    <name evidence="2" type="ORF">GEV33_004754</name>
</gene>
<dbReference type="EMBL" id="JABDTM020018415">
    <property type="protein sequence ID" value="KAH0818037.1"/>
    <property type="molecule type" value="Genomic_DNA"/>
</dbReference>
<comment type="caution">
    <text evidence="2">The sequence shown here is derived from an EMBL/GenBank/DDBJ whole genome shotgun (WGS) entry which is preliminary data.</text>
</comment>
<evidence type="ECO:0000313" key="3">
    <source>
        <dbReference type="Proteomes" id="UP000719412"/>
    </source>
</evidence>
<organism evidence="2 3">
    <name type="scientific">Tenebrio molitor</name>
    <name type="common">Yellow mealworm beetle</name>
    <dbReference type="NCBI Taxonomy" id="7067"/>
    <lineage>
        <taxon>Eukaryota</taxon>
        <taxon>Metazoa</taxon>
        <taxon>Ecdysozoa</taxon>
        <taxon>Arthropoda</taxon>
        <taxon>Hexapoda</taxon>
        <taxon>Insecta</taxon>
        <taxon>Pterygota</taxon>
        <taxon>Neoptera</taxon>
        <taxon>Endopterygota</taxon>
        <taxon>Coleoptera</taxon>
        <taxon>Polyphaga</taxon>
        <taxon>Cucujiformia</taxon>
        <taxon>Tenebrionidae</taxon>
        <taxon>Tenebrio</taxon>
    </lineage>
</organism>
<dbReference type="AlphaFoldDB" id="A0A8J6HPJ3"/>
<feature type="region of interest" description="Disordered" evidence="1">
    <location>
        <begin position="1"/>
        <end position="33"/>
    </location>
</feature>